<keyword evidence="9" id="KW-0540">Nuclease</keyword>
<evidence type="ECO:0000256" key="17">
    <source>
        <dbReference type="ARBA" id="ARBA00023163"/>
    </source>
</evidence>
<evidence type="ECO:0000256" key="9">
    <source>
        <dbReference type="ARBA" id="ARBA00022722"/>
    </source>
</evidence>
<evidence type="ECO:0000256" key="5">
    <source>
        <dbReference type="ARBA" id="ARBA00010774"/>
    </source>
</evidence>
<dbReference type="GO" id="GO:0005737">
    <property type="term" value="C:cytoplasm"/>
    <property type="evidence" value="ECO:0007669"/>
    <property type="project" value="UniProtKB-SubCell"/>
</dbReference>
<evidence type="ECO:0000256" key="16">
    <source>
        <dbReference type="ARBA" id="ARBA00023015"/>
    </source>
</evidence>
<keyword evidence="12" id="KW-0378">Hydrolase</keyword>
<comment type="function">
    <text evidence="19">Acts as a catalytic component of the CCR4-NOT core complex, which in the nucleus seems to be a general transcription factor, and in the cytoplasm the major mRNA deadenylase involved in mRNA turnover.</text>
</comment>
<evidence type="ECO:0000259" key="21">
    <source>
        <dbReference type="Pfam" id="PF03372"/>
    </source>
</evidence>
<evidence type="ECO:0000256" key="11">
    <source>
        <dbReference type="ARBA" id="ARBA00022737"/>
    </source>
</evidence>
<dbReference type="InterPro" id="IPR005135">
    <property type="entry name" value="Endo/exonuclease/phosphatase"/>
</dbReference>
<evidence type="ECO:0000256" key="1">
    <source>
        <dbReference type="ARBA" id="ARBA00001663"/>
    </source>
</evidence>
<evidence type="ECO:0000256" key="14">
    <source>
        <dbReference type="ARBA" id="ARBA00022842"/>
    </source>
</evidence>
<feature type="domain" description="Endonuclease/exonuclease/phosphatase" evidence="21">
    <location>
        <begin position="275"/>
        <end position="607"/>
    </location>
</feature>
<dbReference type="Pfam" id="PF03372">
    <property type="entry name" value="Exo_endo_phos"/>
    <property type="match status" value="1"/>
</dbReference>
<dbReference type="AlphaFoldDB" id="A0AAN8W5F9"/>
<keyword evidence="23" id="KW-1185">Reference proteome</keyword>
<evidence type="ECO:0000256" key="19">
    <source>
        <dbReference type="ARBA" id="ARBA00054840"/>
    </source>
</evidence>
<evidence type="ECO:0000256" key="7">
    <source>
        <dbReference type="ARBA" id="ARBA00012161"/>
    </source>
</evidence>
<evidence type="ECO:0000256" key="6">
    <source>
        <dbReference type="ARBA" id="ARBA00011757"/>
    </source>
</evidence>
<keyword evidence="14" id="KW-0460">Magnesium</keyword>
<sequence length="645" mass="71312">MADPPGVRRVRTLILEAESVHCVLGLGVGSGQFACVVEESMLSVLRVHLPSDIPIVGCELTPYVLLRRPDKTVTTDDVPESSPLDVCSVHPSEQATLQCLGCVKAKLPVAKSYHCSPKCFSDAWQHHRVLHERATNAVNENGNEEEEIFGRFNGTGSNTSLSSSTSTPGLTNGSAPLYPAAVTQRSGGETWFEVGWSKTYTPTADDIGHVLKFECVVVDAETKLPVGHPSTLSTSRVIPAPSPSPRCLISVGGLDVATHLESDGRVLSAGTFTVLSYNILSDVYAINEQYSYCPPWALSWPYRRQNLLREIVGYRADIVCLQEVQNDHFEEFFAPELDKHGYQALFKRKTNEVFTGNIHTIDGCATFFRRDRFSHVKKYEVEFNKAAQSLTDALVPSAQKKTALTRLVKDNVALIAVLEAKFSYQNVENTGKRQLLCVANTHVNVHQDLKDVKLWQVHTLLKGLEKIAMSADIPMLVCGDFNSVPGSAPHALLAMGKVDPMHPDLAVDPLGILRPPSKLTHQLPLVSAYSSFARMAVGIGLEQQRRKMDPSTNEPLFTKCTRDFIGTLDYIFYTADSLTVESLLELLDEDSLRKDTALPSPEWSSDHIALLAEFRRKPRTRRPADRVVWTIVILPHFQVSGPKTM</sequence>
<gene>
    <name evidence="22" type="ORF">RJ641_027339</name>
</gene>
<feature type="region of interest" description="Disordered" evidence="20">
    <location>
        <begin position="149"/>
        <end position="178"/>
    </location>
</feature>
<dbReference type="Gene3D" id="3.60.10.10">
    <property type="entry name" value="Endonuclease/exonuclease/phosphatase"/>
    <property type="match status" value="1"/>
</dbReference>
<evidence type="ECO:0000256" key="15">
    <source>
        <dbReference type="ARBA" id="ARBA00022884"/>
    </source>
</evidence>
<keyword evidence="15" id="KW-0694">RNA-binding</keyword>
<proteinExistence type="inferred from homology"/>
<reference evidence="22 23" key="1">
    <citation type="submission" date="2023-12" db="EMBL/GenBank/DDBJ databases">
        <title>A high-quality genome assembly for Dillenia turbinata (Dilleniales).</title>
        <authorList>
            <person name="Chanderbali A."/>
        </authorList>
    </citation>
    <scope>NUCLEOTIDE SEQUENCE [LARGE SCALE GENOMIC DNA]</scope>
    <source>
        <strain evidence="22">LSX21</strain>
        <tissue evidence="22">Leaf</tissue>
    </source>
</reference>
<evidence type="ECO:0000256" key="13">
    <source>
        <dbReference type="ARBA" id="ARBA00022839"/>
    </source>
</evidence>
<dbReference type="PANTHER" id="PTHR12121">
    <property type="entry name" value="CARBON CATABOLITE REPRESSOR PROTEIN 4"/>
    <property type="match status" value="1"/>
</dbReference>
<dbReference type="GO" id="GO:0004535">
    <property type="term" value="F:poly(A)-specific ribonuclease activity"/>
    <property type="evidence" value="ECO:0007669"/>
    <property type="project" value="UniProtKB-EC"/>
</dbReference>
<dbReference type="FunFam" id="3.60.10.10:FF:000016">
    <property type="entry name" value="Carbon catabolite repressor protein 4 1"/>
    <property type="match status" value="1"/>
</dbReference>
<comment type="subunit">
    <text evidence="6">Component of the CCR4-NOT complex, at least composed of CRR4 and CAF1 proteins.</text>
</comment>
<evidence type="ECO:0000256" key="3">
    <source>
        <dbReference type="ARBA" id="ARBA00004123"/>
    </source>
</evidence>
<keyword evidence="22" id="KW-0255">Endonuclease</keyword>
<evidence type="ECO:0000256" key="4">
    <source>
        <dbReference type="ARBA" id="ARBA00004496"/>
    </source>
</evidence>
<dbReference type="PANTHER" id="PTHR12121:SF34">
    <property type="entry name" value="PROTEIN ANGEL"/>
    <property type="match status" value="1"/>
</dbReference>
<dbReference type="InterPro" id="IPR036691">
    <property type="entry name" value="Endo/exonu/phosph_ase_sf"/>
</dbReference>
<name>A0AAN8W5F9_9MAGN</name>
<evidence type="ECO:0000256" key="10">
    <source>
        <dbReference type="ARBA" id="ARBA00022723"/>
    </source>
</evidence>
<comment type="caution">
    <text evidence="22">The sequence shown here is derived from an EMBL/GenBank/DDBJ whole genome shotgun (WGS) entry which is preliminary data.</text>
</comment>
<comment type="similarity">
    <text evidence="5">Belongs to the CCR4/nocturin family.</text>
</comment>
<evidence type="ECO:0000256" key="2">
    <source>
        <dbReference type="ARBA" id="ARBA00001946"/>
    </source>
</evidence>
<dbReference type="EC" id="3.1.13.4" evidence="7"/>
<evidence type="ECO:0000256" key="8">
    <source>
        <dbReference type="ARBA" id="ARBA00022490"/>
    </source>
</evidence>
<dbReference type="Proteomes" id="UP001370490">
    <property type="component" value="Unassembled WGS sequence"/>
</dbReference>
<keyword evidence="8" id="KW-0963">Cytoplasm</keyword>
<comment type="cofactor">
    <cofactor evidence="2">
        <name>Mg(2+)</name>
        <dbReference type="ChEBI" id="CHEBI:18420"/>
    </cofactor>
</comment>
<accession>A0AAN8W5F9</accession>
<dbReference type="GO" id="GO:0003723">
    <property type="term" value="F:RNA binding"/>
    <property type="evidence" value="ECO:0007669"/>
    <property type="project" value="UniProtKB-KW"/>
</dbReference>
<dbReference type="InterPro" id="IPR050410">
    <property type="entry name" value="CCR4/nocturin_mRNA_transcr"/>
</dbReference>
<evidence type="ECO:0000256" key="20">
    <source>
        <dbReference type="SAM" id="MobiDB-lite"/>
    </source>
</evidence>
<feature type="non-terminal residue" evidence="22">
    <location>
        <position position="645"/>
    </location>
</feature>
<comment type="subcellular location">
    <subcellularLocation>
        <location evidence="4">Cytoplasm</location>
    </subcellularLocation>
    <subcellularLocation>
        <location evidence="3">Nucleus</location>
    </subcellularLocation>
</comment>
<keyword evidence="16" id="KW-0805">Transcription regulation</keyword>
<evidence type="ECO:0000313" key="22">
    <source>
        <dbReference type="EMBL" id="KAK6941962.1"/>
    </source>
</evidence>
<dbReference type="GO" id="GO:0005634">
    <property type="term" value="C:nucleus"/>
    <property type="evidence" value="ECO:0007669"/>
    <property type="project" value="UniProtKB-SubCell"/>
</dbReference>
<keyword evidence="18" id="KW-0539">Nucleus</keyword>
<comment type="catalytic activity">
    <reaction evidence="1">
        <text>Exonucleolytic cleavage of poly(A) to 5'-AMP.</text>
        <dbReference type="EC" id="3.1.13.4"/>
    </reaction>
</comment>
<keyword evidence="17" id="KW-0804">Transcription</keyword>
<dbReference type="CDD" id="cd09097">
    <property type="entry name" value="Deadenylase_CCR4"/>
    <property type="match status" value="1"/>
</dbReference>
<evidence type="ECO:0000256" key="12">
    <source>
        <dbReference type="ARBA" id="ARBA00022801"/>
    </source>
</evidence>
<keyword evidence="13" id="KW-0269">Exonuclease</keyword>
<feature type="compositionally biased region" description="Low complexity" evidence="20">
    <location>
        <begin position="154"/>
        <end position="174"/>
    </location>
</feature>
<dbReference type="EMBL" id="JBAMMX010000004">
    <property type="protein sequence ID" value="KAK6941962.1"/>
    <property type="molecule type" value="Genomic_DNA"/>
</dbReference>
<keyword evidence="10" id="KW-0479">Metal-binding</keyword>
<organism evidence="22 23">
    <name type="scientific">Dillenia turbinata</name>
    <dbReference type="NCBI Taxonomy" id="194707"/>
    <lineage>
        <taxon>Eukaryota</taxon>
        <taxon>Viridiplantae</taxon>
        <taxon>Streptophyta</taxon>
        <taxon>Embryophyta</taxon>
        <taxon>Tracheophyta</taxon>
        <taxon>Spermatophyta</taxon>
        <taxon>Magnoliopsida</taxon>
        <taxon>eudicotyledons</taxon>
        <taxon>Gunneridae</taxon>
        <taxon>Pentapetalae</taxon>
        <taxon>Dilleniales</taxon>
        <taxon>Dilleniaceae</taxon>
        <taxon>Dillenia</taxon>
    </lineage>
</organism>
<keyword evidence="11" id="KW-0677">Repeat</keyword>
<dbReference type="GO" id="GO:0046872">
    <property type="term" value="F:metal ion binding"/>
    <property type="evidence" value="ECO:0007669"/>
    <property type="project" value="UniProtKB-KW"/>
</dbReference>
<dbReference type="GO" id="GO:0004519">
    <property type="term" value="F:endonuclease activity"/>
    <property type="evidence" value="ECO:0007669"/>
    <property type="project" value="UniProtKB-KW"/>
</dbReference>
<evidence type="ECO:0000313" key="23">
    <source>
        <dbReference type="Proteomes" id="UP001370490"/>
    </source>
</evidence>
<protein>
    <recommendedName>
        <fullName evidence="7">poly(A)-specific ribonuclease</fullName>
        <ecNumber evidence="7">3.1.13.4</ecNumber>
    </recommendedName>
</protein>
<dbReference type="SUPFAM" id="SSF56219">
    <property type="entry name" value="DNase I-like"/>
    <property type="match status" value="1"/>
</dbReference>
<evidence type="ECO:0000256" key="18">
    <source>
        <dbReference type="ARBA" id="ARBA00023242"/>
    </source>
</evidence>